<proteinExistence type="inferred from homology"/>
<accession>A0A316WMU9</accession>
<evidence type="ECO:0000256" key="2">
    <source>
        <dbReference type="ARBA" id="ARBA00022598"/>
    </source>
</evidence>
<evidence type="ECO:0000256" key="6">
    <source>
        <dbReference type="NCBIfam" id="TIGR02188"/>
    </source>
</evidence>
<dbReference type="InterPro" id="IPR025110">
    <property type="entry name" value="AMP-bd_C"/>
</dbReference>
<dbReference type="FunFam" id="3.40.50.12780:FF:000001">
    <property type="entry name" value="Acetyl-coenzyme A synthetase"/>
    <property type="match status" value="1"/>
</dbReference>
<dbReference type="InterPro" id="IPR045851">
    <property type="entry name" value="AMP-bd_C_sf"/>
</dbReference>
<dbReference type="Pfam" id="PF13193">
    <property type="entry name" value="AMP-binding_C"/>
    <property type="match status" value="1"/>
</dbReference>
<dbReference type="GO" id="GO:0003987">
    <property type="term" value="F:acetate-CoA ligase activity"/>
    <property type="evidence" value="ECO:0007669"/>
    <property type="project" value="UniProtKB-UniRule"/>
</dbReference>
<evidence type="ECO:0000256" key="1">
    <source>
        <dbReference type="ARBA" id="ARBA00006432"/>
    </source>
</evidence>
<dbReference type="Proteomes" id="UP000236413">
    <property type="component" value="Unassembled WGS sequence"/>
</dbReference>
<reference evidence="11 12" key="1">
    <citation type="submission" date="2018-04" db="EMBL/GenBank/DDBJ databases">
        <title>Chryseobacterium oncorhynchi 701B-08T from rainbow trout, and Chryseobacterium viscerum 687B-08T from diseased fish.</title>
        <authorList>
            <person name="Jeong J.-J."/>
            <person name="Lee Y.J."/>
            <person name="Pathiraja D."/>
            <person name="Park B."/>
            <person name="Choi I.-G."/>
            <person name="Kim K.D."/>
        </authorList>
    </citation>
    <scope>NUCLEOTIDE SEQUENCE [LARGE SCALE GENOMIC DNA]</scope>
    <source>
        <strain evidence="11 12">687B-08</strain>
    </source>
</reference>
<feature type="domain" description="AMP-dependent synthetase/ligase" evidence="7">
    <location>
        <begin position="71"/>
        <end position="463"/>
    </location>
</feature>
<dbReference type="Gene3D" id="3.40.50.12780">
    <property type="entry name" value="N-terminal domain of ligase-like"/>
    <property type="match status" value="1"/>
</dbReference>
<evidence type="ECO:0000313" key="10">
    <source>
        <dbReference type="EMBL" id="KAB1231191.1"/>
    </source>
</evidence>
<dbReference type="GO" id="GO:0016208">
    <property type="term" value="F:AMP binding"/>
    <property type="evidence" value="ECO:0007669"/>
    <property type="project" value="InterPro"/>
</dbReference>
<organism evidence="11 12">
    <name type="scientific">Chryseobacterium viscerum</name>
    <dbReference type="NCBI Taxonomy" id="1037377"/>
    <lineage>
        <taxon>Bacteria</taxon>
        <taxon>Pseudomonadati</taxon>
        <taxon>Bacteroidota</taxon>
        <taxon>Flavobacteriia</taxon>
        <taxon>Flavobacteriales</taxon>
        <taxon>Weeksellaceae</taxon>
        <taxon>Chryseobacterium group</taxon>
        <taxon>Chryseobacterium</taxon>
    </lineage>
</organism>
<dbReference type="PROSITE" id="PS00455">
    <property type="entry name" value="AMP_BINDING"/>
    <property type="match status" value="1"/>
</dbReference>
<dbReference type="InterPro" id="IPR042099">
    <property type="entry name" value="ANL_N_sf"/>
</dbReference>
<dbReference type="InterPro" id="IPR011904">
    <property type="entry name" value="Ac_CoA_lig"/>
</dbReference>
<evidence type="ECO:0000313" key="11">
    <source>
        <dbReference type="EMBL" id="PWN62655.1"/>
    </source>
</evidence>
<dbReference type="NCBIfam" id="NF001208">
    <property type="entry name" value="PRK00174.1"/>
    <property type="match status" value="1"/>
</dbReference>
<sequence length="635" mass="72041">MRNYLIEDLPQYFEDYKKSIKNPKKFWDKVADQNFVWYQRWSKVVKYDMNEAKITWFKNAKLNITKNCIDRHLAIRGEKTAIIWEPNDPKEEAQHISYQELYTRVNKTANVLQDMGIKKGDRVCIYLPMIPELAITMLACAKLGAVHSVIFAGFSAAAVASRVNDCEAKMVITSDGSYRGNKVLDLKSIVDDALEKTPTVENVLVVKRTHNEIKMKEGRDHWMADLYEKASADFVTVIMDSEDPLFILYTSGSTGKPKGMLHTCAGYMVYTAYTFKNVFNYKENDIYWCTADIGWITGHSYILYGPLLNGATTVIFEGVPTYPEPDRFWEVIEKHKITQFYTAPTAIRSLAKESAEWVDKHDLSSLKVIGSVGEPINDEAWHWFNDHVGKKKCPIVDTWWQTETGGIMISPLPFVTPTKPTYATLPLPGVQPVLMDDKRNEITGNQVTGNLCIRFPWPGIARTIWGDHQRYKETYFTAFPGKYFTGDGALRDEVGYYRITGRVDDVIIVSGHNLGTAPIEDSINQHPAVAESAIVGYPHDIKGNALYGYVTLKETGEGRDKENLKKEINQLIADQIGPIAKLDKIQFVSGLPKTRSGKIMRRILRKIAEGDFSNFGDISTLLNPEIVEEIKNERI</sequence>
<dbReference type="EMBL" id="PPEG02000003">
    <property type="protein sequence ID" value="PWN62655.1"/>
    <property type="molecule type" value="Genomic_DNA"/>
</dbReference>
<feature type="domain" description="AMP-binding enzyme C-terminal" evidence="8">
    <location>
        <begin position="519"/>
        <end position="598"/>
    </location>
</feature>
<keyword evidence="2 11" id="KW-0436">Ligase</keyword>
<keyword evidence="3" id="KW-0547">Nucleotide-binding</keyword>
<dbReference type="Proteomes" id="UP000326384">
    <property type="component" value="Unassembled WGS sequence"/>
</dbReference>
<keyword evidence="5" id="KW-0007">Acetylation</keyword>
<evidence type="ECO:0000256" key="3">
    <source>
        <dbReference type="ARBA" id="ARBA00022741"/>
    </source>
</evidence>
<dbReference type="Gene3D" id="3.30.300.30">
    <property type="match status" value="1"/>
</dbReference>
<dbReference type="InterPro" id="IPR000873">
    <property type="entry name" value="AMP-dep_synth/lig_dom"/>
</dbReference>
<feature type="domain" description="Acetyl-coenzyme A synthetase N-terminal" evidence="9">
    <location>
        <begin position="12"/>
        <end position="68"/>
    </location>
</feature>
<dbReference type="NCBIfam" id="TIGR02188">
    <property type="entry name" value="Ac_CoA_lig_AcsA"/>
    <property type="match status" value="1"/>
</dbReference>
<dbReference type="EMBL" id="VTPV01000004">
    <property type="protein sequence ID" value="KAB1231191.1"/>
    <property type="molecule type" value="Genomic_DNA"/>
</dbReference>
<protein>
    <recommendedName>
        <fullName evidence="6">Acetate--CoA ligase</fullName>
        <ecNumber evidence="6">6.2.1.1</ecNumber>
    </recommendedName>
</protein>
<evidence type="ECO:0000259" key="9">
    <source>
        <dbReference type="Pfam" id="PF16177"/>
    </source>
</evidence>
<evidence type="ECO:0000259" key="7">
    <source>
        <dbReference type="Pfam" id="PF00501"/>
    </source>
</evidence>
<comment type="similarity">
    <text evidence="1">Belongs to the ATP-dependent AMP-binding enzyme family.</text>
</comment>
<evidence type="ECO:0000259" key="8">
    <source>
        <dbReference type="Pfam" id="PF13193"/>
    </source>
</evidence>
<dbReference type="Pfam" id="PF16177">
    <property type="entry name" value="ACAS_N"/>
    <property type="match status" value="1"/>
</dbReference>
<evidence type="ECO:0000313" key="12">
    <source>
        <dbReference type="Proteomes" id="UP000236413"/>
    </source>
</evidence>
<keyword evidence="13" id="KW-1185">Reference proteome</keyword>
<keyword evidence="4" id="KW-0067">ATP-binding</keyword>
<dbReference type="PANTHER" id="PTHR24095">
    <property type="entry name" value="ACETYL-COENZYME A SYNTHETASE"/>
    <property type="match status" value="1"/>
</dbReference>
<comment type="caution">
    <text evidence="11">The sequence shown here is derived from an EMBL/GenBank/DDBJ whole genome shotgun (WGS) entry which is preliminary data.</text>
</comment>
<reference evidence="10 13" key="2">
    <citation type="journal article" date="2019" name="Stand. Genomic Sci.">
        <title>Draft Whole-Genome Sequence of a Novel Chryseobacterium viscerum Strain Isolated from Fresh Water at Dripping Springs, New Mexico.</title>
        <authorList>
            <person name="Kyndt J.A."/>
            <person name="Moore T.C."/>
        </authorList>
    </citation>
    <scope>NUCLEOTIDE SEQUENCE [LARGE SCALE GENOMIC DNA]</scope>
    <source>
        <strain evidence="10 13">DPS</strain>
    </source>
</reference>
<dbReference type="SUPFAM" id="SSF56801">
    <property type="entry name" value="Acetyl-CoA synthetase-like"/>
    <property type="match status" value="1"/>
</dbReference>
<dbReference type="PANTHER" id="PTHR24095:SF14">
    <property type="entry name" value="ACETYL-COENZYME A SYNTHETASE 1"/>
    <property type="match status" value="1"/>
</dbReference>
<dbReference type="EC" id="6.2.1.1" evidence="6"/>
<dbReference type="InterPro" id="IPR020845">
    <property type="entry name" value="AMP-binding_CS"/>
</dbReference>
<dbReference type="InterPro" id="IPR032387">
    <property type="entry name" value="ACAS_N"/>
</dbReference>
<gene>
    <name evidence="11" type="primary">acs</name>
    <name evidence="11" type="ORF">C1634_007705</name>
    <name evidence="10" type="ORF">F8D52_08980</name>
</gene>
<evidence type="ECO:0000256" key="4">
    <source>
        <dbReference type="ARBA" id="ARBA00022840"/>
    </source>
</evidence>
<dbReference type="CDD" id="cd05966">
    <property type="entry name" value="ACS"/>
    <property type="match status" value="1"/>
</dbReference>
<evidence type="ECO:0000256" key="5">
    <source>
        <dbReference type="ARBA" id="ARBA00022990"/>
    </source>
</evidence>
<dbReference type="Pfam" id="PF00501">
    <property type="entry name" value="AMP-binding"/>
    <property type="match status" value="1"/>
</dbReference>
<name>A0A316WMU9_9FLAO</name>
<dbReference type="GO" id="GO:0005524">
    <property type="term" value="F:ATP binding"/>
    <property type="evidence" value="ECO:0007669"/>
    <property type="project" value="UniProtKB-KW"/>
</dbReference>
<dbReference type="GO" id="GO:0019427">
    <property type="term" value="P:acetyl-CoA biosynthetic process from acetate"/>
    <property type="evidence" value="ECO:0007669"/>
    <property type="project" value="UniProtKB-UniRule"/>
</dbReference>
<dbReference type="AlphaFoldDB" id="A0A316WMU9"/>
<evidence type="ECO:0000313" key="13">
    <source>
        <dbReference type="Proteomes" id="UP000326384"/>
    </source>
</evidence>